<organism evidence="3 4">
    <name type="scientific">Natrinema thermotolerans</name>
    <dbReference type="NCBI Taxonomy" id="121872"/>
    <lineage>
        <taxon>Archaea</taxon>
        <taxon>Methanobacteriati</taxon>
        <taxon>Methanobacteriota</taxon>
        <taxon>Stenosarchaea group</taxon>
        <taxon>Halobacteria</taxon>
        <taxon>Halobacteriales</taxon>
        <taxon>Natrialbaceae</taxon>
        <taxon>Natrinema</taxon>
    </lineage>
</organism>
<dbReference type="Pfam" id="PF04293">
    <property type="entry name" value="SpoVR"/>
    <property type="match status" value="2"/>
</dbReference>
<proteinExistence type="predicted"/>
<evidence type="ECO:0000313" key="4">
    <source>
        <dbReference type="Proteomes" id="UP001224926"/>
    </source>
</evidence>
<keyword evidence="4" id="KW-1185">Reference proteome</keyword>
<dbReference type="RefSeq" id="WP_049964414.1">
    <property type="nucleotide sequence ID" value="NZ_CP101873.1"/>
</dbReference>
<feature type="domain" description="SpoVR-like C-terminal" evidence="2">
    <location>
        <begin position="560"/>
        <end position="611"/>
    </location>
</feature>
<dbReference type="PANTHER" id="PTHR30029">
    <property type="entry name" value="STAGE V SPORULATION PROTEIN R"/>
    <property type="match status" value="1"/>
</dbReference>
<dbReference type="GeneID" id="84212961"/>
<evidence type="ECO:0000259" key="2">
    <source>
        <dbReference type="Pfam" id="PF24755"/>
    </source>
</evidence>
<reference evidence="3 4" key="1">
    <citation type="submission" date="2022-07" db="EMBL/GenBank/DDBJ databases">
        <title>Two temperate virus in Haloterrigena jeotgali A29.</title>
        <authorList>
            <person name="Deng X."/>
        </authorList>
    </citation>
    <scope>NUCLEOTIDE SEQUENCE [LARGE SCALE GENOMIC DNA]</scope>
    <source>
        <strain evidence="3 4">A29</strain>
    </source>
</reference>
<dbReference type="Pfam" id="PF24755">
    <property type="entry name" value="SpoVR_C"/>
    <property type="match status" value="1"/>
</dbReference>
<feature type="domain" description="SpoVR protein-like N-terminal" evidence="1">
    <location>
        <begin position="19"/>
        <end position="358"/>
    </location>
</feature>
<accession>A0AAF0PGA1</accession>
<feature type="domain" description="SpoVR protein-like N-terminal" evidence="1">
    <location>
        <begin position="493"/>
        <end position="557"/>
    </location>
</feature>
<dbReference type="AlphaFoldDB" id="A0AAF0PGA1"/>
<protein>
    <submittedName>
        <fullName evidence="3">SpoVR family protein</fullName>
    </submittedName>
</protein>
<evidence type="ECO:0000313" key="3">
    <source>
        <dbReference type="EMBL" id="WMT08690.1"/>
    </source>
</evidence>
<dbReference type="InterPro" id="IPR056174">
    <property type="entry name" value="SpoVR_N"/>
</dbReference>
<gene>
    <name evidence="3" type="ORF">NP511_03425</name>
</gene>
<dbReference type="Proteomes" id="UP001224926">
    <property type="component" value="Chromosome"/>
</dbReference>
<dbReference type="PANTHER" id="PTHR30029:SF2">
    <property type="entry name" value="STAGE V SPORULATION PROTEIN R"/>
    <property type="match status" value="1"/>
</dbReference>
<evidence type="ECO:0000259" key="1">
    <source>
        <dbReference type="Pfam" id="PF04293"/>
    </source>
</evidence>
<sequence length="675" mass="77835">MSKRNSNADRFRKQAIAGELEEPVEEARNLAEKLGLEPYPVKYWIIDYDEMNELIAYGGFQSRYPHWRWGMQYDKQQKQGQYGGGKAFEIVNNDNPAHAFLQESNTVADQKAVITHVEAHSDFFANNDWFGMFTGGQADEDQVNAAAMLERHARAIDEYMSDPDIDRAEVEKWIDHCLSLEDNIDQHQVFTRRLDVDGPAGEIDEDLAEKLDELDLSDEIKGEVFDAEWVEKLEGEEITGSFPEEPQKDLLAFVREHGKQYDAEAGRGVEMEEWQRDILDMMRAEAYYFAAQKMTKVMNEGWAAYWESTMMTDEAFAGDDEFLNYADHMAKVLASGGLNPYSLGMELWEYVENTTNRQEVLEALLRVEGVSWRNLTDVVDFDDVLETLEPPAALETISPDTLDDVATLPDEWVDHEALERAREGEIDVEKYPWKVLTYEGLARRHYSLVKRQHRGFLKRVSQNDLERIGRYLFDDARYDSVADALAEIDYAAGWDRLFDVRESHNDVTFLDEFLTQEFITENNYFTYEHSQATGQFHVASDAAADVKKKLLLQFTNFGKPTIAVYDGNYNNANELLLGHQYNGVMLDLGQAKETLKRIFELWGRPVNLLTIVKEVDEHDIEVAKRRNREPDAEEQGKLIRYDGQTMTTEDVPWEEVEHLAADDVDYDTKPDEWLA</sequence>
<dbReference type="InterPro" id="IPR057008">
    <property type="entry name" value="SpoVR-like_C"/>
</dbReference>
<dbReference type="GeneID" id="39860651"/>
<dbReference type="EMBL" id="CP101873">
    <property type="protein sequence ID" value="WMT08690.1"/>
    <property type="molecule type" value="Genomic_DNA"/>
</dbReference>
<dbReference type="InterPro" id="IPR007390">
    <property type="entry name" value="Spore_V_R"/>
</dbReference>
<name>A0AAF0PGA1_9EURY</name>